<dbReference type="Gene3D" id="3.30.530.20">
    <property type="match status" value="1"/>
</dbReference>
<protein>
    <recommendedName>
        <fullName evidence="2">Activator of Hsp90 ATPase homologue 1/2-like C-terminal domain-containing protein</fullName>
    </recommendedName>
</protein>
<sequence length="127" mass="14887">MEFILKTIFHTTAKEIYESWLSSEGHTRMTGGSANISDEIGDKFTAWDGYIEGINIDLEPNKRIFQTWKTSKFDENEEDSQIEVLLDEVNGKTELTLIHTNLPESGEHYKQGWEDHYFEPMREYFSE</sequence>
<accession>A0A382W8K1</accession>
<evidence type="ECO:0000313" key="3">
    <source>
        <dbReference type="EMBL" id="SVD54984.1"/>
    </source>
</evidence>
<reference evidence="3" key="1">
    <citation type="submission" date="2018-05" db="EMBL/GenBank/DDBJ databases">
        <authorList>
            <person name="Lanie J.A."/>
            <person name="Ng W.-L."/>
            <person name="Kazmierczak K.M."/>
            <person name="Andrzejewski T.M."/>
            <person name="Davidsen T.M."/>
            <person name="Wayne K.J."/>
            <person name="Tettelin H."/>
            <person name="Glass J.I."/>
            <person name="Rusch D."/>
            <person name="Podicherti R."/>
            <person name="Tsui H.-C.T."/>
            <person name="Winkler M.E."/>
        </authorList>
    </citation>
    <scope>NUCLEOTIDE SEQUENCE</scope>
</reference>
<dbReference type="SUPFAM" id="SSF55961">
    <property type="entry name" value="Bet v1-like"/>
    <property type="match status" value="1"/>
</dbReference>
<dbReference type="EMBL" id="UINC01157795">
    <property type="protein sequence ID" value="SVD54984.1"/>
    <property type="molecule type" value="Genomic_DNA"/>
</dbReference>
<comment type="similarity">
    <text evidence="1">Belongs to the AHA1 family.</text>
</comment>
<dbReference type="InterPro" id="IPR023393">
    <property type="entry name" value="START-like_dom_sf"/>
</dbReference>
<dbReference type="Pfam" id="PF08327">
    <property type="entry name" value="AHSA1"/>
    <property type="match status" value="1"/>
</dbReference>
<feature type="domain" description="Activator of Hsp90 ATPase homologue 1/2-like C-terminal" evidence="2">
    <location>
        <begin position="11"/>
        <end position="125"/>
    </location>
</feature>
<dbReference type="InterPro" id="IPR013538">
    <property type="entry name" value="ASHA1/2-like_C"/>
</dbReference>
<evidence type="ECO:0000256" key="1">
    <source>
        <dbReference type="ARBA" id="ARBA00006817"/>
    </source>
</evidence>
<dbReference type="AlphaFoldDB" id="A0A382W8K1"/>
<organism evidence="3">
    <name type="scientific">marine metagenome</name>
    <dbReference type="NCBI Taxonomy" id="408172"/>
    <lineage>
        <taxon>unclassified sequences</taxon>
        <taxon>metagenomes</taxon>
        <taxon>ecological metagenomes</taxon>
    </lineage>
</organism>
<proteinExistence type="inferred from homology"/>
<name>A0A382W8K1_9ZZZZ</name>
<gene>
    <name evidence="3" type="ORF">METZ01_LOCUS407838</name>
</gene>
<evidence type="ECO:0000259" key="2">
    <source>
        <dbReference type="Pfam" id="PF08327"/>
    </source>
</evidence>